<protein>
    <submittedName>
        <fullName evidence="1">Uncharacterized protein</fullName>
    </submittedName>
</protein>
<accession>A0ABN2J530</accession>
<sequence>MPGAVRVTRVIWRILGPGSSAVRAVRDPPPLPVAFAVMRATRTRRGARRRGAPRGLRRPLPPGWARRSSLAASAAVGLLLGVATGLGVDVLGGGSPPDARPEVSVEPATCAQAQVAWSRAAAAQVAMSGDDPGTLRRGFVEASAALTTASPPEPVAADWRTVSDYLAAVAAALEDVKGDSEVTGAVAGALDELDTPAMTAAFDRVTRYLKAGCAAG</sequence>
<evidence type="ECO:0000313" key="1">
    <source>
        <dbReference type="EMBL" id="GAA1718198.1"/>
    </source>
</evidence>
<comment type="caution">
    <text evidence="1">The sequence shown here is derived from an EMBL/GenBank/DDBJ whole genome shotgun (WGS) entry which is preliminary data.</text>
</comment>
<proteinExistence type="predicted"/>
<dbReference type="EMBL" id="BAAAPM010000003">
    <property type="protein sequence ID" value="GAA1718198.1"/>
    <property type="molecule type" value="Genomic_DNA"/>
</dbReference>
<keyword evidence="2" id="KW-1185">Reference proteome</keyword>
<dbReference type="Proteomes" id="UP001501138">
    <property type="component" value="Unassembled WGS sequence"/>
</dbReference>
<organism evidence="1 2">
    <name type="scientific">Isoptericola hypogeus</name>
    <dbReference type="NCBI Taxonomy" id="300179"/>
    <lineage>
        <taxon>Bacteria</taxon>
        <taxon>Bacillati</taxon>
        <taxon>Actinomycetota</taxon>
        <taxon>Actinomycetes</taxon>
        <taxon>Micrococcales</taxon>
        <taxon>Promicromonosporaceae</taxon>
        <taxon>Isoptericola</taxon>
    </lineage>
</organism>
<evidence type="ECO:0000313" key="2">
    <source>
        <dbReference type="Proteomes" id="UP001501138"/>
    </source>
</evidence>
<name>A0ABN2J530_9MICO</name>
<gene>
    <name evidence="1" type="ORF">GCM10009809_12620</name>
</gene>
<reference evidence="1 2" key="1">
    <citation type="journal article" date="2019" name="Int. J. Syst. Evol. Microbiol.">
        <title>The Global Catalogue of Microorganisms (GCM) 10K type strain sequencing project: providing services to taxonomists for standard genome sequencing and annotation.</title>
        <authorList>
            <consortium name="The Broad Institute Genomics Platform"/>
            <consortium name="The Broad Institute Genome Sequencing Center for Infectious Disease"/>
            <person name="Wu L."/>
            <person name="Ma J."/>
        </authorList>
    </citation>
    <scope>NUCLEOTIDE SEQUENCE [LARGE SCALE GENOMIC DNA]</scope>
    <source>
        <strain evidence="1 2">JCM 15589</strain>
    </source>
</reference>